<feature type="compositionally biased region" description="Low complexity" evidence="18">
    <location>
        <begin position="1020"/>
        <end position="1034"/>
    </location>
</feature>
<keyword evidence="11 17" id="KW-0518">Myosin</keyword>
<dbReference type="AlphaFoldDB" id="A0AAN0JFY2"/>
<dbReference type="GO" id="GO:0005524">
    <property type="term" value="F:ATP binding"/>
    <property type="evidence" value="ECO:0007669"/>
    <property type="project" value="UniProtKB-UniRule"/>
</dbReference>
<evidence type="ECO:0000256" key="2">
    <source>
        <dbReference type="ARBA" id="ARBA00004316"/>
    </source>
</evidence>
<accession>A0AAN0JFY2</accession>
<evidence type="ECO:0000256" key="10">
    <source>
        <dbReference type="ARBA" id="ARBA00022840"/>
    </source>
</evidence>
<dbReference type="KEGG" id="aqu:100632335"/>
<feature type="region of interest" description="Disordered" evidence="18">
    <location>
        <begin position="1007"/>
        <end position="1042"/>
    </location>
</feature>
<evidence type="ECO:0000313" key="21">
    <source>
        <dbReference type="Proteomes" id="UP000007879"/>
    </source>
</evidence>
<dbReference type="GO" id="GO:0042995">
    <property type="term" value="C:cell projection"/>
    <property type="evidence" value="ECO:0007669"/>
    <property type="project" value="UniProtKB-SubCell"/>
</dbReference>
<proteinExistence type="inferred from homology"/>
<dbReference type="Gene3D" id="1.20.120.720">
    <property type="entry name" value="Myosin VI head, motor domain, U50 subdomain"/>
    <property type="match status" value="1"/>
</dbReference>
<dbReference type="Gene3D" id="1.20.5.4820">
    <property type="match status" value="1"/>
</dbReference>
<dbReference type="GeneID" id="100632335"/>
<evidence type="ECO:0000256" key="7">
    <source>
        <dbReference type="ARBA" id="ARBA00022737"/>
    </source>
</evidence>
<evidence type="ECO:0000256" key="3">
    <source>
        <dbReference type="ARBA" id="ARBA00012513"/>
    </source>
</evidence>
<dbReference type="SUPFAM" id="SSF55550">
    <property type="entry name" value="SH2 domain"/>
    <property type="match status" value="1"/>
</dbReference>
<dbReference type="Proteomes" id="UP000007879">
    <property type="component" value="Unassembled WGS sequence"/>
</dbReference>
<keyword evidence="4" id="KW-0963">Cytoplasm</keyword>
<evidence type="ECO:0000313" key="20">
    <source>
        <dbReference type="EnsemblMetazoa" id="XP_019855869.1"/>
    </source>
</evidence>
<feature type="compositionally biased region" description="Basic and acidic residues" evidence="18">
    <location>
        <begin position="823"/>
        <end position="839"/>
    </location>
</feature>
<keyword evidence="7" id="KW-0677">Repeat</keyword>
<keyword evidence="8 17" id="KW-0547">Nucleotide-binding</keyword>
<dbReference type="RefSeq" id="XP_019855869.1">
    <property type="nucleotide sequence ID" value="XM_020000310.1"/>
</dbReference>
<dbReference type="PROSITE" id="PS51456">
    <property type="entry name" value="MYOSIN_MOTOR"/>
    <property type="match status" value="1"/>
</dbReference>
<feature type="compositionally biased region" description="Polar residues" evidence="18">
    <location>
        <begin position="874"/>
        <end position="887"/>
    </location>
</feature>
<sequence length="1273" mass="144786">MNERRREEDNLTSLADLSEKSLLDAISCRYSRDIIYTDVGDILVAVNPFRELEECYYSEDASKKYAADGSWDELPPHIYAVAARAFTAMLHSKKSQICVISGESGAGKTESSKLVIQQLIRMSRSSGFAKKLQRKITKLDPVLEAFGNARTVLNSNSSRFGKFVQIFFSPLQGGIVGASLEHYLLEKSRVCHQNLKEQNFHIFYHLLYGSSPDVLKTLKLEVQTQSSQYQYLPANDLTASRAITKKDSFDRIEKCMVEIGFNPNEILEVITILAAILHIGNIEFGSQTREDDSAIILNKEGAKTVTELLGLESAEHLSFALTTLRTTTRGETVDKLYTPSKARETRDAMAKELYFRLFSWLISRINVYLNCQDPSRTLTIGILDIFGFECFRVNSFEQLCINLANEQLQQYFNEQIFAMEKEEYEKEGLEGVAISYQSNQPVLDLLLSRPIGLLSLIDEQCRINGRDDAIIQLYKENFKKSPVYKAHNGNRASFTIRHYAGDVEYQASGFIDKNKDSLPDPVQGVLKFSSMDLLRCLFTRYPDFSTKKPLTDPVVLKPSERSVMKRMSVRKSAKRKSRMMGRKRRMTVGAIFRDSLYRLMEKLLSATPHFIRCIKPNVACKPRVFDDSYVEKQLRYTGMVEAVRVRKEGFSYRPYFSEFVQDYRTIAFLFTDTSVKLSKENCIKILEKAQITDWKIGKSRIFLRYYHKERLNSLLHAQEGSATIIQKVFRGYKSRRIYEPLRTKQTQDKLKVGLMMKLVAEHSERAFSRIVELNRDDAMKSAERFGYLKKEREEAEGIKEPTGSNKKKPFRAEGINGVKVLHVRPEDIPSRKEGERKESNNSIPPTKRKIAPPVPPPKPSLQALLKRKEAKAKNSPTTSTAPQPSLTKKYSAIVPPVTINGPLSIKPSSMPTMPVFNVLQQDEEIGDYAVPFQRVNISFGFPIRRKSSPAISTQQVSSTVLPMQTGPSPIPSFYEDDEDSYGYTIMTFPTNPSSPAKICTKDDGDIRGPMGLREETKDPTSFISQIDSSTSSSNDSDDDSYMDMTHDIKLQHLHDLAQDSSLYKTSSMPDITLKIDSGASSFRSKAGSDCTSSNIDLQSLENSSTKPLDVPLIHRQSQMHYFNGEVVEEDFRKPRKRRLGHFFRRKDPRRTRHFKNSEGDIIPGYLPGLWENDAKLMLSSTPKGTYLLYTGYNESDNFTFKLSVSLGGGVLCQVWSCDIDTSRGLSLMSDEEENRFNNLEELAEYYKYNPVNKGGLILKDPFLISKKIRQKFM</sequence>
<keyword evidence="5" id="KW-0723">Serine/threonine-protein kinase</keyword>
<dbReference type="Gene3D" id="1.10.10.820">
    <property type="match status" value="1"/>
</dbReference>
<feature type="region of interest" description="Actin-binding" evidence="17">
    <location>
        <begin position="596"/>
        <end position="618"/>
    </location>
</feature>
<dbReference type="PRINTS" id="PR00193">
    <property type="entry name" value="MYOSINHEAVY"/>
</dbReference>
<dbReference type="GO" id="GO:0004674">
    <property type="term" value="F:protein serine/threonine kinase activity"/>
    <property type="evidence" value="ECO:0007669"/>
    <property type="project" value="UniProtKB-KW"/>
</dbReference>
<keyword evidence="9" id="KW-0418">Kinase</keyword>
<evidence type="ECO:0000256" key="17">
    <source>
        <dbReference type="PROSITE-ProRule" id="PRU00782"/>
    </source>
</evidence>
<feature type="domain" description="Myosin motor" evidence="19">
    <location>
        <begin position="6"/>
        <end position="716"/>
    </location>
</feature>
<dbReference type="PROSITE" id="PS50096">
    <property type="entry name" value="IQ"/>
    <property type="match status" value="1"/>
</dbReference>
<keyword evidence="13" id="KW-0206">Cytoskeleton</keyword>
<evidence type="ECO:0000256" key="15">
    <source>
        <dbReference type="ARBA" id="ARBA00047899"/>
    </source>
</evidence>
<comment type="catalytic activity">
    <reaction evidence="16">
        <text>L-seryl-[protein] + ATP = O-phospho-L-seryl-[protein] + ADP + H(+)</text>
        <dbReference type="Rhea" id="RHEA:17989"/>
        <dbReference type="Rhea" id="RHEA-COMP:9863"/>
        <dbReference type="Rhea" id="RHEA-COMP:11604"/>
        <dbReference type="ChEBI" id="CHEBI:15378"/>
        <dbReference type="ChEBI" id="CHEBI:29999"/>
        <dbReference type="ChEBI" id="CHEBI:30616"/>
        <dbReference type="ChEBI" id="CHEBI:83421"/>
        <dbReference type="ChEBI" id="CHEBI:456216"/>
        <dbReference type="EC" id="2.7.11.1"/>
    </reaction>
</comment>
<evidence type="ECO:0000259" key="19">
    <source>
        <dbReference type="PROSITE" id="PS51456"/>
    </source>
</evidence>
<dbReference type="GO" id="GO:0016459">
    <property type="term" value="C:myosin complex"/>
    <property type="evidence" value="ECO:0007669"/>
    <property type="project" value="UniProtKB-KW"/>
</dbReference>
<evidence type="ECO:0000256" key="11">
    <source>
        <dbReference type="ARBA" id="ARBA00023123"/>
    </source>
</evidence>
<comment type="catalytic activity">
    <reaction evidence="15">
        <text>L-threonyl-[protein] + ATP = O-phospho-L-threonyl-[protein] + ADP + H(+)</text>
        <dbReference type="Rhea" id="RHEA:46608"/>
        <dbReference type="Rhea" id="RHEA-COMP:11060"/>
        <dbReference type="Rhea" id="RHEA-COMP:11605"/>
        <dbReference type="ChEBI" id="CHEBI:15378"/>
        <dbReference type="ChEBI" id="CHEBI:30013"/>
        <dbReference type="ChEBI" id="CHEBI:30616"/>
        <dbReference type="ChEBI" id="CHEBI:61977"/>
        <dbReference type="ChEBI" id="CHEBI:456216"/>
        <dbReference type="EC" id="2.7.11.1"/>
    </reaction>
</comment>
<comment type="similarity">
    <text evidence="17">Belongs to the TRAFAC class myosin-kinesin ATPase superfamily. Myosin family.</text>
</comment>
<keyword evidence="17" id="KW-0009">Actin-binding</keyword>
<dbReference type="PANTHER" id="PTHR46256:SF5">
    <property type="entry name" value="MYOSIN-IIIB-LIKE"/>
    <property type="match status" value="1"/>
</dbReference>
<keyword evidence="14" id="KW-0966">Cell projection</keyword>
<dbReference type="SMART" id="SM00015">
    <property type="entry name" value="IQ"/>
    <property type="match status" value="1"/>
</dbReference>
<dbReference type="InterPro" id="IPR036860">
    <property type="entry name" value="SH2_dom_sf"/>
</dbReference>
<dbReference type="PANTHER" id="PTHR46256">
    <property type="entry name" value="AGAP011099-PA"/>
    <property type="match status" value="1"/>
</dbReference>
<dbReference type="EC" id="2.7.11.1" evidence="3"/>
<dbReference type="Pfam" id="PF00612">
    <property type="entry name" value="IQ"/>
    <property type="match status" value="1"/>
</dbReference>
<dbReference type="SUPFAM" id="SSF52540">
    <property type="entry name" value="P-loop containing nucleoside triphosphate hydrolases"/>
    <property type="match status" value="1"/>
</dbReference>
<feature type="compositionally biased region" description="Basic and acidic residues" evidence="18">
    <location>
        <begin position="1007"/>
        <end position="1018"/>
    </location>
</feature>
<reference evidence="20" key="2">
    <citation type="submission" date="2024-06" db="UniProtKB">
        <authorList>
            <consortium name="EnsemblMetazoa"/>
        </authorList>
    </citation>
    <scope>IDENTIFICATION</scope>
</reference>
<keyword evidence="21" id="KW-1185">Reference proteome</keyword>
<evidence type="ECO:0000256" key="13">
    <source>
        <dbReference type="ARBA" id="ARBA00023212"/>
    </source>
</evidence>
<dbReference type="Gene3D" id="1.20.58.530">
    <property type="match status" value="1"/>
</dbReference>
<evidence type="ECO:0000256" key="14">
    <source>
        <dbReference type="ARBA" id="ARBA00023273"/>
    </source>
</evidence>
<dbReference type="CDD" id="cd00124">
    <property type="entry name" value="MYSc"/>
    <property type="match status" value="1"/>
</dbReference>
<evidence type="ECO:0000256" key="1">
    <source>
        <dbReference type="ARBA" id="ARBA00004245"/>
    </source>
</evidence>
<evidence type="ECO:0000256" key="6">
    <source>
        <dbReference type="ARBA" id="ARBA00022679"/>
    </source>
</evidence>
<dbReference type="GO" id="GO:0030832">
    <property type="term" value="P:regulation of actin filament length"/>
    <property type="evidence" value="ECO:0007669"/>
    <property type="project" value="TreeGrafter"/>
</dbReference>
<keyword evidence="6" id="KW-0808">Transferase</keyword>
<keyword evidence="12 17" id="KW-0505">Motor protein</keyword>
<evidence type="ECO:0000256" key="12">
    <source>
        <dbReference type="ARBA" id="ARBA00023175"/>
    </source>
</evidence>
<evidence type="ECO:0000256" key="18">
    <source>
        <dbReference type="SAM" id="MobiDB-lite"/>
    </source>
</evidence>
<keyword evidence="10 17" id="KW-0067">ATP-binding</keyword>
<dbReference type="InterPro" id="IPR036961">
    <property type="entry name" value="Kinesin_motor_dom_sf"/>
</dbReference>
<dbReference type="InterPro" id="IPR052409">
    <property type="entry name" value="Myosin-III_kinase_activity"/>
</dbReference>
<evidence type="ECO:0000256" key="16">
    <source>
        <dbReference type="ARBA" id="ARBA00048679"/>
    </source>
</evidence>
<dbReference type="Gene3D" id="3.40.850.10">
    <property type="entry name" value="Kinesin motor domain"/>
    <property type="match status" value="1"/>
</dbReference>
<reference evidence="21" key="1">
    <citation type="journal article" date="2010" name="Nature">
        <title>The Amphimedon queenslandica genome and the evolution of animal complexity.</title>
        <authorList>
            <person name="Srivastava M."/>
            <person name="Simakov O."/>
            <person name="Chapman J."/>
            <person name="Fahey B."/>
            <person name="Gauthier M.E."/>
            <person name="Mitros T."/>
            <person name="Richards G.S."/>
            <person name="Conaco C."/>
            <person name="Dacre M."/>
            <person name="Hellsten U."/>
            <person name="Larroux C."/>
            <person name="Putnam N.H."/>
            <person name="Stanke M."/>
            <person name="Adamska M."/>
            <person name="Darling A."/>
            <person name="Degnan S.M."/>
            <person name="Oakley T.H."/>
            <person name="Plachetzki D.C."/>
            <person name="Zhai Y."/>
            <person name="Adamski M."/>
            <person name="Calcino A."/>
            <person name="Cummins S.F."/>
            <person name="Goodstein D.M."/>
            <person name="Harris C."/>
            <person name="Jackson D.J."/>
            <person name="Leys S.P."/>
            <person name="Shu S."/>
            <person name="Woodcroft B.J."/>
            <person name="Vervoort M."/>
            <person name="Kosik K.S."/>
            <person name="Manning G."/>
            <person name="Degnan B.M."/>
            <person name="Rokhsar D.S."/>
        </authorList>
    </citation>
    <scope>NUCLEOTIDE SEQUENCE [LARGE SCALE GENOMIC DNA]</scope>
</reference>
<evidence type="ECO:0000256" key="4">
    <source>
        <dbReference type="ARBA" id="ARBA00022490"/>
    </source>
</evidence>
<feature type="region of interest" description="Disordered" evidence="18">
    <location>
        <begin position="792"/>
        <end position="887"/>
    </location>
</feature>
<feature type="binding site" evidence="17">
    <location>
        <begin position="102"/>
        <end position="109"/>
    </location>
    <ligand>
        <name>ATP</name>
        <dbReference type="ChEBI" id="CHEBI:30616"/>
    </ligand>
</feature>
<dbReference type="InterPro" id="IPR000048">
    <property type="entry name" value="IQ_motif_EF-hand-BS"/>
</dbReference>
<dbReference type="InterPro" id="IPR027417">
    <property type="entry name" value="P-loop_NTPase"/>
</dbReference>
<comment type="subcellular location">
    <subcellularLocation>
        <location evidence="2">Cell projection</location>
    </subcellularLocation>
    <subcellularLocation>
        <location evidence="1">Cytoplasm</location>
        <location evidence="1">Cytoskeleton</location>
    </subcellularLocation>
</comment>
<evidence type="ECO:0000256" key="9">
    <source>
        <dbReference type="ARBA" id="ARBA00022777"/>
    </source>
</evidence>
<name>A0AAN0JFY2_AMPQE</name>
<protein>
    <recommendedName>
        <fullName evidence="3">non-specific serine/threonine protein kinase</fullName>
        <ecNumber evidence="3">2.7.11.1</ecNumber>
    </recommendedName>
</protein>
<organism evidence="20 21">
    <name type="scientific">Amphimedon queenslandica</name>
    <name type="common">Sponge</name>
    <dbReference type="NCBI Taxonomy" id="400682"/>
    <lineage>
        <taxon>Eukaryota</taxon>
        <taxon>Metazoa</taxon>
        <taxon>Porifera</taxon>
        <taxon>Demospongiae</taxon>
        <taxon>Heteroscleromorpha</taxon>
        <taxon>Haplosclerida</taxon>
        <taxon>Niphatidae</taxon>
        <taxon>Amphimedon</taxon>
    </lineage>
</organism>
<dbReference type="SMART" id="SM00242">
    <property type="entry name" value="MYSc"/>
    <property type="match status" value="1"/>
</dbReference>
<evidence type="ECO:0000256" key="8">
    <source>
        <dbReference type="ARBA" id="ARBA00022741"/>
    </source>
</evidence>
<dbReference type="EnsemblMetazoa" id="XM_020000310.1">
    <property type="protein sequence ID" value="XP_019855869.1"/>
    <property type="gene ID" value="LOC100632335"/>
</dbReference>
<dbReference type="GO" id="GO:0000146">
    <property type="term" value="F:microfilament motor activity"/>
    <property type="evidence" value="ECO:0007669"/>
    <property type="project" value="TreeGrafter"/>
</dbReference>
<dbReference type="Gene3D" id="3.30.505.10">
    <property type="entry name" value="SH2 domain"/>
    <property type="match status" value="1"/>
</dbReference>
<dbReference type="InterPro" id="IPR001609">
    <property type="entry name" value="Myosin_head_motor_dom-like"/>
</dbReference>
<dbReference type="Pfam" id="PF00063">
    <property type="entry name" value="Myosin_head"/>
    <property type="match status" value="1"/>
</dbReference>
<dbReference type="GO" id="GO:0003779">
    <property type="term" value="F:actin binding"/>
    <property type="evidence" value="ECO:0007669"/>
    <property type="project" value="UniProtKB-KW"/>
</dbReference>
<evidence type="ECO:0000256" key="5">
    <source>
        <dbReference type="ARBA" id="ARBA00022527"/>
    </source>
</evidence>